<proteinExistence type="predicted"/>
<name>A0AC34GAN3_9BILA</name>
<evidence type="ECO:0000313" key="2">
    <source>
        <dbReference type="WBParaSite" id="ES5_v2.g26522.t1"/>
    </source>
</evidence>
<organism evidence="1 2">
    <name type="scientific">Panagrolaimus sp. ES5</name>
    <dbReference type="NCBI Taxonomy" id="591445"/>
    <lineage>
        <taxon>Eukaryota</taxon>
        <taxon>Metazoa</taxon>
        <taxon>Ecdysozoa</taxon>
        <taxon>Nematoda</taxon>
        <taxon>Chromadorea</taxon>
        <taxon>Rhabditida</taxon>
        <taxon>Tylenchina</taxon>
        <taxon>Panagrolaimomorpha</taxon>
        <taxon>Panagrolaimoidea</taxon>
        <taxon>Panagrolaimidae</taxon>
        <taxon>Panagrolaimus</taxon>
    </lineage>
</organism>
<protein>
    <submittedName>
        <fullName evidence="2">Uncharacterized protein</fullName>
    </submittedName>
</protein>
<accession>A0AC34GAN3</accession>
<evidence type="ECO:0000313" key="1">
    <source>
        <dbReference type="Proteomes" id="UP000887579"/>
    </source>
</evidence>
<sequence>QITVCTGDKCVEESWSDWLACSVTCGIGFQLRERLCNGILCAENSKQARTCNVQDCPKSSSSSGGHLWGQWNTWGSCSSTCGEGIQIRSRECLSGDNCPVVESTTEEKRCVLGPCPTWSPWSQWDFPCDETCSAFELRSRDRQCRINFLAGVEGEALDAEKCGG</sequence>
<dbReference type="WBParaSite" id="ES5_v2.g26522.t1">
    <property type="protein sequence ID" value="ES5_v2.g26522.t1"/>
    <property type="gene ID" value="ES5_v2.g26522"/>
</dbReference>
<reference evidence="2" key="1">
    <citation type="submission" date="2022-11" db="UniProtKB">
        <authorList>
            <consortium name="WormBaseParasite"/>
        </authorList>
    </citation>
    <scope>IDENTIFICATION</scope>
</reference>
<dbReference type="Proteomes" id="UP000887579">
    <property type="component" value="Unplaced"/>
</dbReference>